<dbReference type="AlphaFoldDB" id="A0A5C3QT89"/>
<comment type="similarity">
    <text evidence="1">Belongs to the isochorismatase family.</text>
</comment>
<dbReference type="EMBL" id="ML178817">
    <property type="protein sequence ID" value="TFL05213.1"/>
    <property type="molecule type" value="Genomic_DNA"/>
</dbReference>
<dbReference type="InterPro" id="IPR050272">
    <property type="entry name" value="Isochorismatase-like_hydrls"/>
</dbReference>
<dbReference type="InterPro" id="IPR036380">
    <property type="entry name" value="Isochorismatase-like_sf"/>
</dbReference>
<dbReference type="GO" id="GO:0016787">
    <property type="term" value="F:hydrolase activity"/>
    <property type="evidence" value="ECO:0007669"/>
    <property type="project" value="UniProtKB-KW"/>
</dbReference>
<protein>
    <submittedName>
        <fullName evidence="4">Isochorismatase hydrolase</fullName>
    </submittedName>
</protein>
<dbReference type="OrthoDB" id="167809at2759"/>
<dbReference type="Gene3D" id="3.40.50.850">
    <property type="entry name" value="Isochorismatase-like"/>
    <property type="match status" value="1"/>
</dbReference>
<organism evidence="4 5">
    <name type="scientific">Pterulicium gracile</name>
    <dbReference type="NCBI Taxonomy" id="1884261"/>
    <lineage>
        <taxon>Eukaryota</taxon>
        <taxon>Fungi</taxon>
        <taxon>Dikarya</taxon>
        <taxon>Basidiomycota</taxon>
        <taxon>Agaricomycotina</taxon>
        <taxon>Agaricomycetes</taxon>
        <taxon>Agaricomycetidae</taxon>
        <taxon>Agaricales</taxon>
        <taxon>Pleurotineae</taxon>
        <taxon>Pterulaceae</taxon>
        <taxon>Pterulicium</taxon>
    </lineage>
</organism>
<keyword evidence="5" id="KW-1185">Reference proteome</keyword>
<evidence type="ECO:0000313" key="4">
    <source>
        <dbReference type="EMBL" id="TFL05213.1"/>
    </source>
</evidence>
<dbReference type="PANTHER" id="PTHR43540:SF9">
    <property type="entry name" value="FAMILY HYDROLASE, PUTATIVE (AFU_ORTHOLOGUE AFUA_2G08700)-RELATED"/>
    <property type="match status" value="1"/>
</dbReference>
<evidence type="ECO:0000259" key="3">
    <source>
        <dbReference type="Pfam" id="PF00857"/>
    </source>
</evidence>
<accession>A0A5C3QT89</accession>
<evidence type="ECO:0000256" key="1">
    <source>
        <dbReference type="ARBA" id="ARBA00006336"/>
    </source>
</evidence>
<evidence type="ECO:0000313" key="5">
    <source>
        <dbReference type="Proteomes" id="UP000305067"/>
    </source>
</evidence>
<proteinExistence type="inferred from homology"/>
<sequence>MQNFFLHPSLRTKPLGSECVGPVQKILPACRSSGITIIWLNWGVLNQDLPLLPPSHTRVFHEDGLSGIGSKISTRWGRLLMHGSRNAALYPPLQEEFHKGLEMGTDHWVNKNRMSGLWGRSTELAHFLESRDISALIFAGVGADQSIPGTFVDAYSRGYDCVMLKDAVIRNNGEPNTQPVNYNAGMSYGFVTDTTRLLESLRQS</sequence>
<dbReference type="InterPro" id="IPR000868">
    <property type="entry name" value="Isochorismatase-like_dom"/>
</dbReference>
<dbReference type="STRING" id="1884261.A0A5C3QT89"/>
<feature type="domain" description="Isochorismatase-like" evidence="3">
    <location>
        <begin position="1"/>
        <end position="175"/>
    </location>
</feature>
<dbReference type="SUPFAM" id="SSF52499">
    <property type="entry name" value="Isochorismatase-like hydrolases"/>
    <property type="match status" value="1"/>
</dbReference>
<evidence type="ECO:0000256" key="2">
    <source>
        <dbReference type="ARBA" id="ARBA00022801"/>
    </source>
</evidence>
<dbReference type="CDD" id="cd00431">
    <property type="entry name" value="cysteine_hydrolases"/>
    <property type="match status" value="1"/>
</dbReference>
<dbReference type="Proteomes" id="UP000305067">
    <property type="component" value="Unassembled WGS sequence"/>
</dbReference>
<name>A0A5C3QT89_9AGAR</name>
<gene>
    <name evidence="4" type="ORF">BDV98DRAFT_561658</name>
</gene>
<dbReference type="Pfam" id="PF00857">
    <property type="entry name" value="Isochorismatase"/>
    <property type="match status" value="1"/>
</dbReference>
<dbReference type="PANTHER" id="PTHR43540">
    <property type="entry name" value="PEROXYUREIDOACRYLATE/UREIDOACRYLATE AMIDOHYDROLASE-RELATED"/>
    <property type="match status" value="1"/>
</dbReference>
<keyword evidence="2 4" id="KW-0378">Hydrolase</keyword>
<reference evidence="4 5" key="1">
    <citation type="journal article" date="2019" name="Nat. Ecol. Evol.">
        <title>Megaphylogeny resolves global patterns of mushroom evolution.</title>
        <authorList>
            <person name="Varga T."/>
            <person name="Krizsan K."/>
            <person name="Foldi C."/>
            <person name="Dima B."/>
            <person name="Sanchez-Garcia M."/>
            <person name="Sanchez-Ramirez S."/>
            <person name="Szollosi G.J."/>
            <person name="Szarkandi J.G."/>
            <person name="Papp V."/>
            <person name="Albert L."/>
            <person name="Andreopoulos W."/>
            <person name="Angelini C."/>
            <person name="Antonin V."/>
            <person name="Barry K.W."/>
            <person name="Bougher N.L."/>
            <person name="Buchanan P."/>
            <person name="Buyck B."/>
            <person name="Bense V."/>
            <person name="Catcheside P."/>
            <person name="Chovatia M."/>
            <person name="Cooper J."/>
            <person name="Damon W."/>
            <person name="Desjardin D."/>
            <person name="Finy P."/>
            <person name="Geml J."/>
            <person name="Haridas S."/>
            <person name="Hughes K."/>
            <person name="Justo A."/>
            <person name="Karasinski D."/>
            <person name="Kautmanova I."/>
            <person name="Kiss B."/>
            <person name="Kocsube S."/>
            <person name="Kotiranta H."/>
            <person name="LaButti K.M."/>
            <person name="Lechner B.E."/>
            <person name="Liimatainen K."/>
            <person name="Lipzen A."/>
            <person name="Lukacs Z."/>
            <person name="Mihaltcheva S."/>
            <person name="Morgado L.N."/>
            <person name="Niskanen T."/>
            <person name="Noordeloos M.E."/>
            <person name="Ohm R.A."/>
            <person name="Ortiz-Santana B."/>
            <person name="Ovrebo C."/>
            <person name="Racz N."/>
            <person name="Riley R."/>
            <person name="Savchenko A."/>
            <person name="Shiryaev A."/>
            <person name="Soop K."/>
            <person name="Spirin V."/>
            <person name="Szebenyi C."/>
            <person name="Tomsovsky M."/>
            <person name="Tulloss R.E."/>
            <person name="Uehling J."/>
            <person name="Grigoriev I.V."/>
            <person name="Vagvolgyi C."/>
            <person name="Papp T."/>
            <person name="Martin F.M."/>
            <person name="Miettinen O."/>
            <person name="Hibbett D.S."/>
            <person name="Nagy L.G."/>
        </authorList>
    </citation>
    <scope>NUCLEOTIDE SEQUENCE [LARGE SCALE GENOMIC DNA]</scope>
    <source>
        <strain evidence="4 5">CBS 309.79</strain>
    </source>
</reference>